<protein>
    <submittedName>
        <fullName evidence="8">Protein kinase domain-containing protein</fullName>
    </submittedName>
</protein>
<keyword evidence="5" id="KW-0067">ATP-binding</keyword>
<keyword evidence="4 8" id="KW-0418">Kinase</keyword>
<dbReference type="InterPro" id="IPR011009">
    <property type="entry name" value="Kinase-like_dom_sf"/>
</dbReference>
<dbReference type="AlphaFoldDB" id="A0A8X6NFN1"/>
<dbReference type="EMBL" id="BMAW01104111">
    <property type="protein sequence ID" value="GFT12465.1"/>
    <property type="molecule type" value="Genomic_DNA"/>
</dbReference>
<dbReference type="InterPro" id="IPR000719">
    <property type="entry name" value="Prot_kinase_dom"/>
</dbReference>
<dbReference type="OrthoDB" id="6428572at2759"/>
<evidence type="ECO:0000256" key="2">
    <source>
        <dbReference type="ARBA" id="ARBA00022679"/>
    </source>
</evidence>
<reference evidence="8" key="1">
    <citation type="submission" date="2020-08" db="EMBL/GenBank/DDBJ databases">
        <title>Multicomponent nature underlies the extraordinary mechanical properties of spider dragline silk.</title>
        <authorList>
            <person name="Kono N."/>
            <person name="Nakamura H."/>
            <person name="Mori M."/>
            <person name="Yoshida Y."/>
            <person name="Ohtoshi R."/>
            <person name="Malay A.D."/>
            <person name="Moran D.A.P."/>
            <person name="Tomita M."/>
            <person name="Numata K."/>
            <person name="Arakawa K."/>
        </authorList>
    </citation>
    <scope>NUCLEOTIDE SEQUENCE</scope>
</reference>
<keyword evidence="9" id="KW-1185">Reference proteome</keyword>
<keyword evidence="2" id="KW-0808">Transferase</keyword>
<dbReference type="SMART" id="SM00220">
    <property type="entry name" value="S_TKc"/>
    <property type="match status" value="1"/>
</dbReference>
<evidence type="ECO:0000259" key="7">
    <source>
        <dbReference type="PROSITE" id="PS50011"/>
    </source>
</evidence>
<dbReference type="PANTHER" id="PTHR24345">
    <property type="entry name" value="SERINE/THREONINE-PROTEIN KINASE PLK"/>
    <property type="match status" value="1"/>
</dbReference>
<feature type="domain" description="Protein kinase" evidence="7">
    <location>
        <begin position="1"/>
        <end position="292"/>
    </location>
</feature>
<comment type="caution">
    <text evidence="8">The sequence shown here is derived from an EMBL/GenBank/DDBJ whole genome shotgun (WGS) entry which is preliminary data.</text>
</comment>
<dbReference type="Gene3D" id="1.10.510.10">
    <property type="entry name" value="Transferase(Phosphotransferase) domain 1"/>
    <property type="match status" value="1"/>
</dbReference>
<evidence type="ECO:0000256" key="4">
    <source>
        <dbReference type="ARBA" id="ARBA00022777"/>
    </source>
</evidence>
<accession>A0A8X6NFN1</accession>
<keyword evidence="1" id="KW-0723">Serine/threonine-protein kinase</keyword>
<evidence type="ECO:0000313" key="9">
    <source>
        <dbReference type="Proteomes" id="UP000887013"/>
    </source>
</evidence>
<name>A0A8X6NFN1_NEPPI</name>
<dbReference type="PROSITE" id="PS00108">
    <property type="entry name" value="PROTEIN_KINASE_ST"/>
    <property type="match status" value="1"/>
</dbReference>
<feature type="compositionally biased region" description="Basic and acidic residues" evidence="6">
    <location>
        <begin position="309"/>
        <end position="325"/>
    </location>
</feature>
<dbReference type="GO" id="GO:0004674">
    <property type="term" value="F:protein serine/threonine kinase activity"/>
    <property type="evidence" value="ECO:0007669"/>
    <property type="project" value="UniProtKB-KW"/>
</dbReference>
<feature type="region of interest" description="Disordered" evidence="6">
    <location>
        <begin position="307"/>
        <end position="336"/>
    </location>
</feature>
<evidence type="ECO:0000256" key="6">
    <source>
        <dbReference type="SAM" id="MobiDB-lite"/>
    </source>
</evidence>
<dbReference type="Gene3D" id="3.30.200.20">
    <property type="entry name" value="Phosphorylase Kinase, domain 1"/>
    <property type="match status" value="1"/>
</dbReference>
<dbReference type="CDD" id="cd00180">
    <property type="entry name" value="PKc"/>
    <property type="match status" value="1"/>
</dbReference>
<proteinExistence type="predicted"/>
<dbReference type="PROSITE" id="PS50011">
    <property type="entry name" value="PROTEIN_KINASE_DOM"/>
    <property type="match status" value="1"/>
</dbReference>
<dbReference type="GO" id="GO:0005524">
    <property type="term" value="F:ATP binding"/>
    <property type="evidence" value="ECO:0007669"/>
    <property type="project" value="UniProtKB-KW"/>
</dbReference>
<dbReference type="GO" id="GO:0005634">
    <property type="term" value="C:nucleus"/>
    <property type="evidence" value="ECO:0007669"/>
    <property type="project" value="TreeGrafter"/>
</dbReference>
<evidence type="ECO:0000256" key="5">
    <source>
        <dbReference type="ARBA" id="ARBA00022840"/>
    </source>
</evidence>
<sequence>MAEGFIDSDYEAARAEELAIESKRAINYLQVQRNYRYVEFLARGGYGWVSLVYDDSEKRPLAIKCTTETSDMELTWWPKLQHDSILPLIECVNEPQFYRDELSFGQCRIWLGDVATALDYLHGQKLCHLDLKLDNVFLKDNGRACLGDFSLLSDTREVPSKFHFLELYEPPEYTDWCHSSPPEVIAQGVHMGGDKADMWQFGILSLDLLTNMKLSDSQSSCCFTLWHHDVWPFVQKVLLHKEYMKYLLEETFQNVLFNDLDFDLAHEFLQDILVLEPGLRITASEAKKHEFVTVEWPQVPSSFGMPKQIVEHPSKPRPKKPEKPSSGEGEIQEVPLEEATSQRNVCFILFLSTGFTLDS</sequence>
<dbReference type="PANTHER" id="PTHR24345:SF0">
    <property type="entry name" value="CELL CYCLE SERINE_THREONINE-PROTEIN KINASE CDC5_MSD2"/>
    <property type="match status" value="1"/>
</dbReference>
<gene>
    <name evidence="8" type="primary">AVEN_195958_1</name>
    <name evidence="8" type="ORF">NPIL_469971</name>
</gene>
<dbReference type="SUPFAM" id="SSF56112">
    <property type="entry name" value="Protein kinase-like (PK-like)"/>
    <property type="match status" value="1"/>
</dbReference>
<organism evidence="8 9">
    <name type="scientific">Nephila pilipes</name>
    <name type="common">Giant wood spider</name>
    <name type="synonym">Nephila maculata</name>
    <dbReference type="NCBI Taxonomy" id="299642"/>
    <lineage>
        <taxon>Eukaryota</taxon>
        <taxon>Metazoa</taxon>
        <taxon>Ecdysozoa</taxon>
        <taxon>Arthropoda</taxon>
        <taxon>Chelicerata</taxon>
        <taxon>Arachnida</taxon>
        <taxon>Araneae</taxon>
        <taxon>Araneomorphae</taxon>
        <taxon>Entelegynae</taxon>
        <taxon>Araneoidea</taxon>
        <taxon>Nephilidae</taxon>
        <taxon>Nephila</taxon>
    </lineage>
</organism>
<keyword evidence="3" id="KW-0547">Nucleotide-binding</keyword>
<evidence type="ECO:0000256" key="1">
    <source>
        <dbReference type="ARBA" id="ARBA00022527"/>
    </source>
</evidence>
<dbReference type="InterPro" id="IPR008271">
    <property type="entry name" value="Ser/Thr_kinase_AS"/>
</dbReference>
<dbReference type="Pfam" id="PF00069">
    <property type="entry name" value="Pkinase"/>
    <property type="match status" value="1"/>
</dbReference>
<evidence type="ECO:0000313" key="8">
    <source>
        <dbReference type="EMBL" id="GFT12465.1"/>
    </source>
</evidence>
<dbReference type="Proteomes" id="UP000887013">
    <property type="component" value="Unassembled WGS sequence"/>
</dbReference>
<evidence type="ECO:0000256" key="3">
    <source>
        <dbReference type="ARBA" id="ARBA00022741"/>
    </source>
</evidence>